<protein>
    <submittedName>
        <fullName evidence="5">Helix-turn-helix domain-containing protein</fullName>
    </submittedName>
</protein>
<dbReference type="SMART" id="SM00342">
    <property type="entry name" value="HTH_ARAC"/>
    <property type="match status" value="1"/>
</dbReference>
<evidence type="ECO:0000313" key="5">
    <source>
        <dbReference type="EMBL" id="MBM2614402.1"/>
    </source>
</evidence>
<dbReference type="InterPro" id="IPR018062">
    <property type="entry name" value="HTH_AraC-typ_CS"/>
</dbReference>
<name>A0ABS2A3K2_9ACTN</name>
<dbReference type="InterPro" id="IPR029442">
    <property type="entry name" value="GyrI-like"/>
</dbReference>
<sequence length="299" mass="32152">MPNGAPELLRLLAAVNLRLSGDVSLSVLARLANRSRFDLHRRFGRLVGETPKAYTTRVRIARAAADVLSSGRPISSVAAGHGFASHEVFTRTFTRHLGHSPRRYRARGLHVAGRRVAAVHASTVVAAAPCINLYRISLTERKTAVPLDVSVRELPEQHALVVRSRITRDEIAAALSDGLPKVFTYAQQNGLAIAGPPFARYPEVGMGSLVIEAGISIAAPPPAPPGDGIETLVIPAGQAAVAIHRGPYDTLPESYQEIEKWMRDKGLSAAGAPWEVYLTDPGDHPDPATWETEIVQPVS</sequence>
<evidence type="ECO:0000256" key="1">
    <source>
        <dbReference type="ARBA" id="ARBA00023015"/>
    </source>
</evidence>
<evidence type="ECO:0000259" key="4">
    <source>
        <dbReference type="PROSITE" id="PS01124"/>
    </source>
</evidence>
<dbReference type="Pfam" id="PF06445">
    <property type="entry name" value="GyrI-like"/>
    <property type="match status" value="1"/>
</dbReference>
<dbReference type="InterPro" id="IPR050908">
    <property type="entry name" value="SmbC-like"/>
</dbReference>
<proteinExistence type="predicted"/>
<dbReference type="SUPFAM" id="SSF46689">
    <property type="entry name" value="Homeodomain-like"/>
    <property type="match status" value="1"/>
</dbReference>
<dbReference type="PANTHER" id="PTHR40055">
    <property type="entry name" value="TRANSCRIPTIONAL REGULATOR YGIV-RELATED"/>
    <property type="match status" value="1"/>
</dbReference>
<dbReference type="InterPro" id="IPR009057">
    <property type="entry name" value="Homeodomain-like_sf"/>
</dbReference>
<keyword evidence="2" id="KW-0238">DNA-binding</keyword>
<keyword evidence="6" id="KW-1185">Reference proteome</keyword>
<keyword evidence="1" id="KW-0805">Transcription regulation</keyword>
<dbReference type="Pfam" id="PF12833">
    <property type="entry name" value="HTH_18"/>
    <property type="match status" value="1"/>
</dbReference>
<evidence type="ECO:0000313" key="6">
    <source>
        <dbReference type="Proteomes" id="UP000632138"/>
    </source>
</evidence>
<organism evidence="5 6">
    <name type="scientific">Paractinoplanes ovalisporus</name>
    <dbReference type="NCBI Taxonomy" id="2810368"/>
    <lineage>
        <taxon>Bacteria</taxon>
        <taxon>Bacillati</taxon>
        <taxon>Actinomycetota</taxon>
        <taxon>Actinomycetes</taxon>
        <taxon>Micromonosporales</taxon>
        <taxon>Micromonosporaceae</taxon>
        <taxon>Paractinoplanes</taxon>
    </lineage>
</organism>
<feature type="domain" description="HTH araC/xylS-type" evidence="4">
    <location>
        <begin position="9"/>
        <end position="107"/>
    </location>
</feature>
<dbReference type="Proteomes" id="UP000632138">
    <property type="component" value="Unassembled WGS sequence"/>
</dbReference>
<dbReference type="PROSITE" id="PS00041">
    <property type="entry name" value="HTH_ARAC_FAMILY_1"/>
    <property type="match status" value="1"/>
</dbReference>
<dbReference type="PANTHER" id="PTHR40055:SF1">
    <property type="entry name" value="TRANSCRIPTIONAL REGULATOR YGIV-RELATED"/>
    <property type="match status" value="1"/>
</dbReference>
<accession>A0ABS2A3K2</accession>
<reference evidence="5 6" key="1">
    <citation type="submission" date="2021-01" db="EMBL/GenBank/DDBJ databases">
        <title>Actinoplanes sp. nov. LDG1-06 isolated from lichen.</title>
        <authorList>
            <person name="Saeng-In P."/>
            <person name="Phongsopitanun W."/>
            <person name="Kanchanasin P."/>
            <person name="Yuki M."/>
            <person name="Kudo T."/>
            <person name="Ohkuma M."/>
            <person name="Tanasupawat S."/>
        </authorList>
    </citation>
    <scope>NUCLEOTIDE SEQUENCE [LARGE SCALE GENOMIC DNA]</scope>
    <source>
        <strain evidence="5 6">LDG1-06</strain>
    </source>
</reference>
<dbReference type="SMART" id="SM00871">
    <property type="entry name" value="AraC_E_bind"/>
    <property type="match status" value="1"/>
</dbReference>
<dbReference type="InterPro" id="IPR010499">
    <property type="entry name" value="AraC_E-bd"/>
</dbReference>
<dbReference type="Gene3D" id="1.10.10.60">
    <property type="entry name" value="Homeodomain-like"/>
    <property type="match status" value="2"/>
</dbReference>
<dbReference type="EMBL" id="JAENHP010000001">
    <property type="protein sequence ID" value="MBM2614402.1"/>
    <property type="molecule type" value="Genomic_DNA"/>
</dbReference>
<evidence type="ECO:0000256" key="2">
    <source>
        <dbReference type="ARBA" id="ARBA00023125"/>
    </source>
</evidence>
<gene>
    <name evidence="5" type="ORF">JIG36_02370</name>
</gene>
<dbReference type="PROSITE" id="PS01124">
    <property type="entry name" value="HTH_ARAC_FAMILY_2"/>
    <property type="match status" value="1"/>
</dbReference>
<evidence type="ECO:0000256" key="3">
    <source>
        <dbReference type="ARBA" id="ARBA00023163"/>
    </source>
</evidence>
<dbReference type="RefSeq" id="WP_203374297.1">
    <property type="nucleotide sequence ID" value="NZ_JAENHP010000001.1"/>
</dbReference>
<dbReference type="InterPro" id="IPR018060">
    <property type="entry name" value="HTH_AraC"/>
</dbReference>
<dbReference type="InterPro" id="IPR011256">
    <property type="entry name" value="Reg_factor_effector_dom_sf"/>
</dbReference>
<keyword evidence="3" id="KW-0804">Transcription</keyword>
<comment type="caution">
    <text evidence="5">The sequence shown here is derived from an EMBL/GenBank/DDBJ whole genome shotgun (WGS) entry which is preliminary data.</text>
</comment>
<dbReference type="SUPFAM" id="SSF55136">
    <property type="entry name" value="Probable bacterial effector-binding domain"/>
    <property type="match status" value="1"/>
</dbReference>
<dbReference type="Gene3D" id="3.20.80.10">
    <property type="entry name" value="Regulatory factor, effector binding domain"/>
    <property type="match status" value="1"/>
</dbReference>